<gene>
    <name evidence="1" type="ORF">AOT14_09840</name>
</gene>
<protein>
    <submittedName>
        <fullName evidence="1">Uncharacterized protein</fullName>
    </submittedName>
</protein>
<evidence type="ECO:0000313" key="1">
    <source>
        <dbReference type="EMBL" id="ALJ27400.1"/>
    </source>
</evidence>
<sequence>MALDMYLEARCSVAPGDATLAPTRKAISDAIGYVAPMAKPINDPASLEVSAVMVRLGYWRTFWPLHYWFVNNLQEGNDDNRPVRVGNSALEELEDALDQVDDDPLSVTEHFVVDDGSTLVGSELAYTQKVIAAARQLQRRGWDIYYRSSS</sequence>
<dbReference type="PATRIC" id="fig|128780.6.peg.983"/>
<dbReference type="Proteomes" id="UP000061010">
    <property type="component" value="Chromosome"/>
</dbReference>
<proteinExistence type="predicted"/>
<organism evidence="1 2">
    <name type="scientific">Stenotrophomonas acidaminiphila</name>
    <dbReference type="NCBI Taxonomy" id="128780"/>
    <lineage>
        <taxon>Bacteria</taxon>
        <taxon>Pseudomonadati</taxon>
        <taxon>Pseudomonadota</taxon>
        <taxon>Gammaproteobacteria</taxon>
        <taxon>Lysobacterales</taxon>
        <taxon>Lysobacteraceae</taxon>
        <taxon>Stenotrophomonas</taxon>
    </lineage>
</organism>
<reference evidence="1 2" key="1">
    <citation type="journal article" date="2015" name="Genome Announc.">
        <title>Complete Genome Sequencing of Stenotrophomonas acidaminiphila ZAC14D2_NAIMI4_2, a Multidrug-Resistant Strain Isolated from Sediments of a Polluted River in Mexico, Uncovers New Antibiotic Resistance Genes and a Novel Class-II Lasso Peptide Biosynthesis Gene Cluster.</title>
        <authorList>
            <person name="Vinuesa P."/>
            <person name="Ochoa-Sanchez L.E."/>
        </authorList>
    </citation>
    <scope>NUCLEOTIDE SEQUENCE [LARGE SCALE GENOMIC DNA]</scope>
    <source>
        <strain evidence="1 2">ZAC14D2_NAIMI4_2</strain>
    </source>
</reference>
<dbReference type="EMBL" id="CP012900">
    <property type="protein sequence ID" value="ALJ27400.1"/>
    <property type="molecule type" value="Genomic_DNA"/>
</dbReference>
<dbReference type="AlphaFoldDB" id="A0A0S1AX99"/>
<name>A0A0S1AX99_9GAMM</name>
<keyword evidence="2" id="KW-1185">Reference proteome</keyword>
<accession>A0A0S1AX99</accession>
<dbReference type="KEGG" id="sacz:AOT14_09840"/>
<evidence type="ECO:0000313" key="2">
    <source>
        <dbReference type="Proteomes" id="UP000061010"/>
    </source>
</evidence>